<dbReference type="EMBL" id="AP022587">
    <property type="protein sequence ID" value="BBY24583.1"/>
    <property type="molecule type" value="Genomic_DNA"/>
</dbReference>
<evidence type="ECO:0000313" key="4">
    <source>
        <dbReference type="EMBL" id="BBY24583.1"/>
    </source>
</evidence>
<gene>
    <name evidence="4" type="ORF">MSTO_47880</name>
</gene>
<dbReference type="PANTHER" id="PTHR33371">
    <property type="entry name" value="INTERMEMBRANE PHOSPHOLIPID TRANSPORT SYSTEM BINDING PROTEIN MLAD-RELATED"/>
    <property type="match status" value="1"/>
</dbReference>
<accession>A0A7I7QE32</accession>
<dbReference type="PANTHER" id="PTHR33371:SF19">
    <property type="entry name" value="MCE-FAMILY PROTEIN MCE4A"/>
    <property type="match status" value="1"/>
</dbReference>
<dbReference type="InterPro" id="IPR052336">
    <property type="entry name" value="MlaD_Phospholipid_Transporter"/>
</dbReference>
<dbReference type="AlphaFoldDB" id="A0A7I7QE32"/>
<dbReference type="InterPro" id="IPR024516">
    <property type="entry name" value="Mce_C"/>
</dbReference>
<sequence length="433" mass="45313">MTDKFGPGPIHVSEAAGDASPVAASPGRHFGAQSYVRPLAGLATVAVVVVIFAFAVGLFRGSFTESVPVTVISERAGLVMNPDAKVKLRGVQVGKVASIEPLADGQAAIHLAMDPSQLRFIPSNVLVNIASSTVFGAKSILLVDPDQPSAQRLHSGQTLQGQHVMVEINTVFQQLVSVLSHIDPPKLNESLGALAQAFSGRGPQLGQSLSDLDSFLAKLEPSLPAFRHDLSVLPAVSNAYADAAPDLLRTASNATRISKTIVEEQHNLDALLISAIGLADIGNDVFSANRQPLTDVMHLLVPTTNLTNEYSPALTCALGGMVNISHSAPLSEPSINISASLTLGAERYRYPTNLPKVAATGGPRCVGLTPVSEHDGMRIPFNTNPPQLIADTGANAVGYGNPQVLLNFDGLKQLLYGPIAGPPRNPAQIGQQG</sequence>
<proteinExistence type="predicted"/>
<feature type="domain" description="Mce/MlaD" evidence="2">
    <location>
        <begin position="67"/>
        <end position="142"/>
    </location>
</feature>
<evidence type="ECO:0000256" key="1">
    <source>
        <dbReference type="SAM" id="Phobius"/>
    </source>
</evidence>
<dbReference type="InterPro" id="IPR003399">
    <property type="entry name" value="Mce/MlaD"/>
</dbReference>
<protein>
    <submittedName>
        <fullName evidence="4">Virulence factor</fullName>
    </submittedName>
</protein>
<organism evidence="4 5">
    <name type="scientific">Mycobacterium stomatepiae</name>
    <dbReference type="NCBI Taxonomy" id="470076"/>
    <lineage>
        <taxon>Bacteria</taxon>
        <taxon>Bacillati</taxon>
        <taxon>Actinomycetota</taxon>
        <taxon>Actinomycetes</taxon>
        <taxon>Mycobacteriales</taxon>
        <taxon>Mycobacteriaceae</taxon>
        <taxon>Mycobacterium</taxon>
        <taxon>Mycobacterium simiae complex</taxon>
    </lineage>
</organism>
<evidence type="ECO:0000313" key="5">
    <source>
        <dbReference type="Proteomes" id="UP000467130"/>
    </source>
</evidence>
<dbReference type="GO" id="GO:0051701">
    <property type="term" value="P:biological process involved in interaction with host"/>
    <property type="evidence" value="ECO:0007669"/>
    <property type="project" value="TreeGrafter"/>
</dbReference>
<dbReference type="NCBIfam" id="TIGR00996">
    <property type="entry name" value="Mtu_fam_mce"/>
    <property type="match status" value="1"/>
</dbReference>
<dbReference type="Proteomes" id="UP000467130">
    <property type="component" value="Chromosome"/>
</dbReference>
<keyword evidence="1" id="KW-0472">Membrane</keyword>
<dbReference type="GO" id="GO:0005576">
    <property type="term" value="C:extracellular region"/>
    <property type="evidence" value="ECO:0007669"/>
    <property type="project" value="TreeGrafter"/>
</dbReference>
<evidence type="ECO:0000259" key="2">
    <source>
        <dbReference type="Pfam" id="PF02470"/>
    </source>
</evidence>
<keyword evidence="5" id="KW-1185">Reference proteome</keyword>
<reference evidence="4 5" key="1">
    <citation type="journal article" date="2019" name="Emerg. Microbes Infect.">
        <title>Comprehensive subspecies identification of 175 nontuberculous mycobacteria species based on 7547 genomic profiles.</title>
        <authorList>
            <person name="Matsumoto Y."/>
            <person name="Kinjo T."/>
            <person name="Motooka D."/>
            <person name="Nabeya D."/>
            <person name="Jung N."/>
            <person name="Uechi K."/>
            <person name="Horii T."/>
            <person name="Iida T."/>
            <person name="Fujita J."/>
            <person name="Nakamura S."/>
        </authorList>
    </citation>
    <scope>NUCLEOTIDE SEQUENCE [LARGE SCALE GENOMIC DNA]</scope>
    <source>
        <strain evidence="4 5">JCM 17783</strain>
    </source>
</reference>
<dbReference type="Pfam" id="PF11887">
    <property type="entry name" value="Mce4_CUP1"/>
    <property type="match status" value="1"/>
</dbReference>
<name>A0A7I7QE32_9MYCO</name>
<dbReference type="Pfam" id="PF02470">
    <property type="entry name" value="MlaD"/>
    <property type="match status" value="1"/>
</dbReference>
<evidence type="ECO:0000259" key="3">
    <source>
        <dbReference type="Pfam" id="PF11887"/>
    </source>
</evidence>
<keyword evidence="1" id="KW-1133">Transmembrane helix</keyword>
<feature type="domain" description="Mammalian cell entry C-terminal" evidence="3">
    <location>
        <begin position="149"/>
        <end position="363"/>
    </location>
</feature>
<keyword evidence="1" id="KW-0812">Transmembrane</keyword>
<dbReference type="InterPro" id="IPR005693">
    <property type="entry name" value="Mce"/>
</dbReference>
<dbReference type="KEGG" id="msto:MSTO_47880"/>
<feature type="transmembrane region" description="Helical" evidence="1">
    <location>
        <begin position="39"/>
        <end position="59"/>
    </location>
</feature>